<accession>A0A232EDH7</accession>
<sequence length="102" mass="11068">MRYPVALAQYTAEVTGTTVNYACATSAEHRCIQEYKCEASTMKVSTLQTVRAAPNSATAHLYDPDTNSSASSAARQSFETIPVASGYVVSRKLSRFIPGTRR</sequence>
<proteinExistence type="predicted"/>
<comment type="caution">
    <text evidence="1">The sequence shown here is derived from an EMBL/GenBank/DDBJ whole genome shotgun (WGS) entry which is preliminary data.</text>
</comment>
<name>A0A232EDH7_9HYME</name>
<evidence type="ECO:0000313" key="1">
    <source>
        <dbReference type="EMBL" id="OXU16393.1"/>
    </source>
</evidence>
<gene>
    <name evidence="1" type="ORF">TSAR_007314</name>
</gene>
<dbReference type="Proteomes" id="UP000215335">
    <property type="component" value="Unassembled WGS sequence"/>
</dbReference>
<keyword evidence="2" id="KW-1185">Reference proteome</keyword>
<dbReference type="AlphaFoldDB" id="A0A232EDH7"/>
<reference evidence="1 2" key="1">
    <citation type="journal article" date="2017" name="Curr. Biol.">
        <title>The Evolution of Venom by Co-option of Single-Copy Genes.</title>
        <authorList>
            <person name="Martinson E.O."/>
            <person name="Mrinalini"/>
            <person name="Kelkar Y.D."/>
            <person name="Chang C.H."/>
            <person name="Werren J.H."/>
        </authorList>
    </citation>
    <scope>NUCLEOTIDE SEQUENCE [LARGE SCALE GENOMIC DNA]</scope>
    <source>
        <strain evidence="1 2">Alberta</strain>
        <tissue evidence="1">Whole body</tissue>
    </source>
</reference>
<protein>
    <submittedName>
        <fullName evidence="1">Uncharacterized protein</fullName>
    </submittedName>
</protein>
<organism evidence="1 2">
    <name type="scientific">Trichomalopsis sarcophagae</name>
    <dbReference type="NCBI Taxonomy" id="543379"/>
    <lineage>
        <taxon>Eukaryota</taxon>
        <taxon>Metazoa</taxon>
        <taxon>Ecdysozoa</taxon>
        <taxon>Arthropoda</taxon>
        <taxon>Hexapoda</taxon>
        <taxon>Insecta</taxon>
        <taxon>Pterygota</taxon>
        <taxon>Neoptera</taxon>
        <taxon>Endopterygota</taxon>
        <taxon>Hymenoptera</taxon>
        <taxon>Apocrita</taxon>
        <taxon>Proctotrupomorpha</taxon>
        <taxon>Chalcidoidea</taxon>
        <taxon>Pteromalidae</taxon>
        <taxon>Pteromalinae</taxon>
        <taxon>Trichomalopsis</taxon>
    </lineage>
</organism>
<evidence type="ECO:0000313" key="2">
    <source>
        <dbReference type="Proteomes" id="UP000215335"/>
    </source>
</evidence>
<dbReference type="EMBL" id="NNAY01006405">
    <property type="protein sequence ID" value="OXU16393.1"/>
    <property type="molecule type" value="Genomic_DNA"/>
</dbReference>